<dbReference type="EMBL" id="FUEG01000024">
    <property type="protein sequence ID" value="SJL14532.1"/>
    <property type="molecule type" value="Genomic_DNA"/>
</dbReference>
<organism evidence="1 2">
    <name type="scientific">Armillaria ostoyae</name>
    <name type="common">Armillaria root rot fungus</name>
    <dbReference type="NCBI Taxonomy" id="47428"/>
    <lineage>
        <taxon>Eukaryota</taxon>
        <taxon>Fungi</taxon>
        <taxon>Dikarya</taxon>
        <taxon>Basidiomycota</taxon>
        <taxon>Agaricomycotina</taxon>
        <taxon>Agaricomycetes</taxon>
        <taxon>Agaricomycetidae</taxon>
        <taxon>Agaricales</taxon>
        <taxon>Marasmiineae</taxon>
        <taxon>Physalacriaceae</taxon>
        <taxon>Armillaria</taxon>
    </lineage>
</organism>
<reference evidence="2" key="1">
    <citation type="journal article" date="2017" name="Nat. Ecol. Evol.">
        <title>Genome expansion and lineage-specific genetic innovations in the forest pathogenic fungi Armillaria.</title>
        <authorList>
            <person name="Sipos G."/>
            <person name="Prasanna A.N."/>
            <person name="Walter M.C."/>
            <person name="O'Connor E."/>
            <person name="Balint B."/>
            <person name="Krizsan K."/>
            <person name="Kiss B."/>
            <person name="Hess J."/>
            <person name="Varga T."/>
            <person name="Slot J."/>
            <person name="Riley R."/>
            <person name="Boka B."/>
            <person name="Rigling D."/>
            <person name="Barry K."/>
            <person name="Lee J."/>
            <person name="Mihaltcheva S."/>
            <person name="LaButti K."/>
            <person name="Lipzen A."/>
            <person name="Waldron R."/>
            <person name="Moloney N.M."/>
            <person name="Sperisen C."/>
            <person name="Kredics L."/>
            <person name="Vagvoelgyi C."/>
            <person name="Patrignani A."/>
            <person name="Fitzpatrick D."/>
            <person name="Nagy I."/>
            <person name="Doyle S."/>
            <person name="Anderson J.B."/>
            <person name="Grigoriev I.V."/>
            <person name="Gueldener U."/>
            <person name="Muensterkoetter M."/>
            <person name="Nagy L.G."/>
        </authorList>
    </citation>
    <scope>NUCLEOTIDE SEQUENCE [LARGE SCALE GENOMIC DNA]</scope>
    <source>
        <strain evidence="2">C18/9</strain>
    </source>
</reference>
<name>A0A284S0I9_ARMOS</name>
<accession>A0A284S0I9</accession>
<protein>
    <submittedName>
        <fullName evidence="1">Uncharacterized protein</fullName>
    </submittedName>
</protein>
<dbReference type="AlphaFoldDB" id="A0A284S0I9"/>
<proteinExistence type="predicted"/>
<dbReference type="Proteomes" id="UP000219338">
    <property type="component" value="Unassembled WGS sequence"/>
</dbReference>
<sequence>MYSDKARRRRLTYETVHIRTLQNDRILRTLILSKGFGDYVDMKSLRRVDSACQRLQDEWMHSDSHSGVCEGQRDPSLFPASSLNGILTCVPVLWVLWSEQIVTERRGHVFLAIHLVPKWFARFRRGQFHTAHGSLSTCCFRIVYGFTLDDLSCHLDKLPDFASVKASSDRLAILRTKSADVGWIYRRSYQSTDCMVVNLMAHYNATSIACLLTNQMIHLLPVLPNNEKAPSSSTSYAHSLHQRLELRSVWKSTIRYPLDTIPISAVVEPTTSMASERRLSFQRLSILSSNKNHQHIFTREKVVLQEDDNRMTVEAQFPAAVYQFEI</sequence>
<keyword evidence="2" id="KW-1185">Reference proteome</keyword>
<evidence type="ECO:0000313" key="2">
    <source>
        <dbReference type="Proteomes" id="UP000219338"/>
    </source>
</evidence>
<gene>
    <name evidence="1" type="ORF">ARMOST_17995</name>
</gene>
<evidence type="ECO:0000313" key="1">
    <source>
        <dbReference type="EMBL" id="SJL14532.1"/>
    </source>
</evidence>